<comment type="cofactor">
    <cofactor evidence="1 8">
        <name>(R)-lipoate</name>
        <dbReference type="ChEBI" id="CHEBI:83088"/>
    </cofactor>
</comment>
<feature type="compositionally biased region" description="Low complexity" evidence="9">
    <location>
        <begin position="85"/>
        <end position="103"/>
    </location>
</feature>
<dbReference type="Gene3D" id="4.10.320.10">
    <property type="entry name" value="E3-binding domain"/>
    <property type="match status" value="1"/>
</dbReference>
<dbReference type="FunFam" id="3.30.559.10:FF:000007">
    <property type="entry name" value="Dihydrolipoamide acetyltransferase component of pyruvate dehydrogenase complex"/>
    <property type="match status" value="1"/>
</dbReference>
<evidence type="ECO:0000259" key="11">
    <source>
        <dbReference type="PROSITE" id="PS51826"/>
    </source>
</evidence>
<dbReference type="GO" id="GO:0004742">
    <property type="term" value="F:dihydrolipoyllysine-residue acetyltransferase activity"/>
    <property type="evidence" value="ECO:0007669"/>
    <property type="project" value="UniProtKB-EC"/>
</dbReference>
<feature type="compositionally biased region" description="Pro residues" evidence="9">
    <location>
        <begin position="211"/>
        <end position="223"/>
    </location>
</feature>
<protein>
    <recommendedName>
        <fullName evidence="8">Dihydrolipoamide acetyltransferase component of pyruvate dehydrogenase complex</fullName>
        <ecNumber evidence="8">2.3.1.-</ecNumber>
    </recommendedName>
</protein>
<organism evidence="12 13">
    <name type="scientific">Saccharopolyspora shandongensis</name>
    <dbReference type="NCBI Taxonomy" id="418495"/>
    <lineage>
        <taxon>Bacteria</taxon>
        <taxon>Bacillati</taxon>
        <taxon>Actinomycetota</taxon>
        <taxon>Actinomycetes</taxon>
        <taxon>Pseudonocardiales</taxon>
        <taxon>Pseudonocardiaceae</taxon>
        <taxon>Saccharopolyspora</taxon>
    </lineage>
</organism>
<dbReference type="PROSITE" id="PS51826">
    <property type="entry name" value="PSBD"/>
    <property type="match status" value="1"/>
</dbReference>
<gene>
    <name evidence="12" type="ORF">SAMN05216215_107630</name>
</gene>
<feature type="compositionally biased region" description="Pro residues" evidence="9">
    <location>
        <begin position="231"/>
        <end position="257"/>
    </location>
</feature>
<dbReference type="PANTHER" id="PTHR43178:SF5">
    <property type="entry name" value="LIPOAMIDE ACYLTRANSFERASE COMPONENT OF BRANCHED-CHAIN ALPHA-KETO ACID DEHYDROGENASE COMPLEX, MITOCHONDRIAL"/>
    <property type="match status" value="1"/>
</dbReference>
<feature type="domain" description="Lipoyl-binding" evidence="10">
    <location>
        <begin position="128"/>
        <end position="203"/>
    </location>
</feature>
<feature type="compositionally biased region" description="Pro residues" evidence="9">
    <location>
        <begin position="104"/>
        <end position="119"/>
    </location>
</feature>
<dbReference type="Gene3D" id="2.40.50.100">
    <property type="match status" value="2"/>
</dbReference>
<dbReference type="AlphaFoldDB" id="A0A1H3T7R7"/>
<dbReference type="SUPFAM" id="SSF47005">
    <property type="entry name" value="Peripheral subunit-binding domain of 2-oxo acid dehydrogenase complex"/>
    <property type="match status" value="1"/>
</dbReference>
<dbReference type="PANTHER" id="PTHR43178">
    <property type="entry name" value="DIHYDROLIPOAMIDE ACETYLTRANSFERASE COMPONENT OF PYRUVATE DEHYDROGENASE COMPLEX"/>
    <property type="match status" value="1"/>
</dbReference>
<dbReference type="Proteomes" id="UP000199529">
    <property type="component" value="Unassembled WGS sequence"/>
</dbReference>
<dbReference type="PROSITE" id="PS50968">
    <property type="entry name" value="BIOTINYL_LIPOYL"/>
    <property type="match status" value="2"/>
</dbReference>
<evidence type="ECO:0000256" key="8">
    <source>
        <dbReference type="RuleBase" id="RU003423"/>
    </source>
</evidence>
<evidence type="ECO:0000256" key="4">
    <source>
        <dbReference type="ARBA" id="ARBA00022737"/>
    </source>
</evidence>
<comment type="similarity">
    <text evidence="2 8">Belongs to the 2-oxoacid dehydrogenase family.</text>
</comment>
<evidence type="ECO:0000256" key="6">
    <source>
        <dbReference type="ARBA" id="ARBA00023315"/>
    </source>
</evidence>
<dbReference type="PROSITE" id="PS00189">
    <property type="entry name" value="LIPOYL"/>
    <property type="match status" value="2"/>
</dbReference>
<keyword evidence="13" id="KW-1185">Reference proteome</keyword>
<keyword evidence="3 8" id="KW-0808">Transferase</keyword>
<evidence type="ECO:0000256" key="5">
    <source>
        <dbReference type="ARBA" id="ARBA00022823"/>
    </source>
</evidence>
<feature type="domain" description="Lipoyl-binding" evidence="10">
    <location>
        <begin position="2"/>
        <end position="77"/>
    </location>
</feature>
<evidence type="ECO:0000256" key="9">
    <source>
        <dbReference type="SAM" id="MobiDB-lite"/>
    </source>
</evidence>
<feature type="region of interest" description="Disordered" evidence="9">
    <location>
        <begin position="316"/>
        <end position="343"/>
    </location>
</feature>
<sequence>MAFSVQMPALGESVTEGTITRWLKQEGETVEVDEPLLEVSTDKVDTEIPSPAAGVLQRIVAQEDDTVEIGAELAVIADSGEAAAPAPAAAPAEPAAPAPAAEQPAPPQPAAPAPAPAAAPAPAGGATGTDVNMPALGESVTEGTVTRWLKQVGETVEVDEPLLEVSTDKVDTEIPSPVAGTLLEIAAGEDDTVEVGAKLAVIGAAGAAPAPAAPPAPPAPAPAPAAAAPTPAAPPAPPAPPAPAPAAPPAAPAPAAPVEPVSVGGAPYVTPLVRKLANEHGIDLSAIKGSGVGGRIRKQDVQAAIDAKQAPAPAATAAPAAAAPAAPVPSAEPSAEAKALRGTTQKMSRLRQLLARRMVESLQTAAQLTTVIEVDVTRIARLRDRAKANFEAAEGVKLSFLPFFAKAAAEALKLHPKLNASIDDENKQVTYHGAEHLSVAVDTERGLVSPVIHDAGDLNLGGLARKIADLAARTRNNKIKPDELSGGTFTITNTGSRGALFDTPILNPPQVGMLGTGAVVKRPVVVADENGGDTIAIRSMVYLALTYDHRLVDGADAARFLATLKQRLEEGAFEADLGL</sequence>
<proteinExistence type="inferred from homology"/>
<feature type="domain" description="Peripheral subunit-binding (PSBD)" evidence="11">
    <location>
        <begin position="268"/>
        <end position="305"/>
    </location>
</feature>
<dbReference type="InterPro" id="IPR023213">
    <property type="entry name" value="CAT-like_dom_sf"/>
</dbReference>
<name>A0A1H3T7R7_9PSEU</name>
<keyword evidence="4" id="KW-0677">Repeat</keyword>
<dbReference type="Pfam" id="PF02817">
    <property type="entry name" value="E3_binding"/>
    <property type="match status" value="1"/>
</dbReference>
<evidence type="ECO:0000256" key="1">
    <source>
        <dbReference type="ARBA" id="ARBA00001938"/>
    </source>
</evidence>
<feature type="region of interest" description="Disordered" evidence="9">
    <location>
        <begin position="208"/>
        <end position="257"/>
    </location>
</feature>
<keyword evidence="6 8" id="KW-0012">Acyltransferase</keyword>
<dbReference type="NCBIfam" id="TIGR02927">
    <property type="entry name" value="SucB_Actino"/>
    <property type="match status" value="1"/>
</dbReference>
<dbReference type="RefSeq" id="WP_093277674.1">
    <property type="nucleotide sequence ID" value="NZ_FNOK01000076.1"/>
</dbReference>
<dbReference type="EMBL" id="FNOK01000076">
    <property type="protein sequence ID" value="SDZ46254.1"/>
    <property type="molecule type" value="Genomic_DNA"/>
</dbReference>
<dbReference type="CDD" id="cd06849">
    <property type="entry name" value="lipoyl_domain"/>
    <property type="match status" value="2"/>
</dbReference>
<dbReference type="InterPro" id="IPR001078">
    <property type="entry name" value="2-oxoacid_DH_actylTfrase"/>
</dbReference>
<dbReference type="InterPro" id="IPR004167">
    <property type="entry name" value="PSBD"/>
</dbReference>
<feature type="compositionally biased region" description="Low complexity" evidence="9">
    <location>
        <begin position="316"/>
        <end position="337"/>
    </location>
</feature>
<evidence type="ECO:0000313" key="12">
    <source>
        <dbReference type="EMBL" id="SDZ46254.1"/>
    </source>
</evidence>
<dbReference type="GO" id="GO:0005737">
    <property type="term" value="C:cytoplasm"/>
    <property type="evidence" value="ECO:0007669"/>
    <property type="project" value="TreeGrafter"/>
</dbReference>
<reference evidence="13" key="1">
    <citation type="submission" date="2016-10" db="EMBL/GenBank/DDBJ databases">
        <authorList>
            <person name="Varghese N."/>
            <person name="Submissions S."/>
        </authorList>
    </citation>
    <scope>NUCLEOTIDE SEQUENCE [LARGE SCALE GENOMIC DNA]</scope>
    <source>
        <strain evidence="13">CGMCC 4.3530</strain>
    </source>
</reference>
<evidence type="ECO:0000313" key="13">
    <source>
        <dbReference type="Proteomes" id="UP000199529"/>
    </source>
</evidence>
<dbReference type="InterPro" id="IPR000089">
    <property type="entry name" value="Biotin_lipoyl"/>
</dbReference>
<comment type="catalytic activity">
    <reaction evidence="7">
        <text>N(6)-[(R)-dihydrolipoyl]-L-lysyl-[protein] + acetyl-CoA = N(6)-[(R)-S(8)-acetyldihydrolipoyl]-L-lysyl-[protein] + CoA</text>
        <dbReference type="Rhea" id="RHEA:17017"/>
        <dbReference type="Rhea" id="RHEA-COMP:10475"/>
        <dbReference type="Rhea" id="RHEA-COMP:10478"/>
        <dbReference type="ChEBI" id="CHEBI:57287"/>
        <dbReference type="ChEBI" id="CHEBI:57288"/>
        <dbReference type="ChEBI" id="CHEBI:83100"/>
        <dbReference type="ChEBI" id="CHEBI:83111"/>
        <dbReference type="EC" id="2.3.1.12"/>
    </reaction>
</comment>
<dbReference type="InterPro" id="IPR011053">
    <property type="entry name" value="Single_hybrid_motif"/>
</dbReference>
<dbReference type="Pfam" id="PF00364">
    <property type="entry name" value="Biotin_lipoyl"/>
    <property type="match status" value="2"/>
</dbReference>
<dbReference type="InterPro" id="IPR050743">
    <property type="entry name" value="2-oxoacid_DH_E2_comp"/>
</dbReference>
<dbReference type="GO" id="GO:0031405">
    <property type="term" value="F:lipoic acid binding"/>
    <property type="evidence" value="ECO:0007669"/>
    <property type="project" value="TreeGrafter"/>
</dbReference>
<dbReference type="SUPFAM" id="SSF52777">
    <property type="entry name" value="CoA-dependent acyltransferases"/>
    <property type="match status" value="1"/>
</dbReference>
<evidence type="ECO:0000256" key="7">
    <source>
        <dbReference type="ARBA" id="ARBA00048370"/>
    </source>
</evidence>
<evidence type="ECO:0000259" key="10">
    <source>
        <dbReference type="PROSITE" id="PS50968"/>
    </source>
</evidence>
<accession>A0A1H3T7R7</accession>
<keyword evidence="5 8" id="KW-0450">Lipoyl</keyword>
<dbReference type="Pfam" id="PF00198">
    <property type="entry name" value="2-oxoacid_dh"/>
    <property type="match status" value="1"/>
</dbReference>
<evidence type="ECO:0000256" key="2">
    <source>
        <dbReference type="ARBA" id="ARBA00007317"/>
    </source>
</evidence>
<dbReference type="SUPFAM" id="SSF51230">
    <property type="entry name" value="Single hybrid motif"/>
    <property type="match status" value="2"/>
</dbReference>
<dbReference type="FunFam" id="2.40.50.100:FF:000023">
    <property type="entry name" value="Dihydrolipoamide acetyltransferase component of pyruvate dehydrogenase complex"/>
    <property type="match status" value="1"/>
</dbReference>
<dbReference type="EC" id="2.3.1.-" evidence="8"/>
<dbReference type="InterPro" id="IPR003016">
    <property type="entry name" value="2-oxoA_DH_lipoyl-BS"/>
</dbReference>
<evidence type="ECO:0000256" key="3">
    <source>
        <dbReference type="ARBA" id="ARBA00022679"/>
    </source>
</evidence>
<dbReference type="OrthoDB" id="9805770at2"/>
<dbReference type="Gene3D" id="3.30.559.10">
    <property type="entry name" value="Chloramphenicol acetyltransferase-like domain"/>
    <property type="match status" value="1"/>
</dbReference>
<feature type="region of interest" description="Disordered" evidence="9">
    <location>
        <begin position="85"/>
        <end position="135"/>
    </location>
</feature>
<dbReference type="InterPro" id="IPR014276">
    <property type="entry name" value="2-oxoglutarate_DH_E2"/>
</dbReference>
<dbReference type="InterPro" id="IPR036625">
    <property type="entry name" value="E3-bd_dom_sf"/>
</dbReference>
<dbReference type="STRING" id="418495.SAMN05216215_107630"/>